<evidence type="ECO:0000313" key="2">
    <source>
        <dbReference type="EMBL" id="KRR03705.1"/>
    </source>
</evidence>
<dbReference type="GO" id="GO:0030170">
    <property type="term" value="F:pyridoxal phosphate binding"/>
    <property type="evidence" value="ECO:0007669"/>
    <property type="project" value="TreeGrafter"/>
</dbReference>
<dbReference type="Gene3D" id="3.90.1150.10">
    <property type="entry name" value="Aspartate Aminotransferase, domain 1"/>
    <property type="match status" value="1"/>
</dbReference>
<dbReference type="GO" id="GO:0008483">
    <property type="term" value="F:transaminase activity"/>
    <property type="evidence" value="ECO:0007669"/>
    <property type="project" value="UniProtKB-KW"/>
</dbReference>
<dbReference type="InterPro" id="IPR015424">
    <property type="entry name" value="PyrdxlP-dep_Trfase"/>
</dbReference>
<dbReference type="STRING" id="280332.CQ12_37940"/>
<comment type="caution">
    <text evidence="2">The sequence shown here is derived from an EMBL/GenBank/DDBJ whole genome shotgun (WGS) entry which is preliminary data.</text>
</comment>
<dbReference type="SUPFAM" id="SSF53383">
    <property type="entry name" value="PLP-dependent transferases"/>
    <property type="match status" value="1"/>
</dbReference>
<name>A0A0R3L6X4_9BRAD</name>
<dbReference type="Proteomes" id="UP000050863">
    <property type="component" value="Unassembled WGS sequence"/>
</dbReference>
<evidence type="ECO:0000256" key="1">
    <source>
        <dbReference type="RuleBase" id="RU004508"/>
    </source>
</evidence>
<protein>
    <submittedName>
        <fullName evidence="2">Aminotransferase DegT</fullName>
    </submittedName>
</protein>
<dbReference type="CDD" id="cd00616">
    <property type="entry name" value="AHBA_syn"/>
    <property type="match status" value="1"/>
</dbReference>
<dbReference type="Gene3D" id="3.40.640.10">
    <property type="entry name" value="Type I PLP-dependent aspartate aminotransferase-like (Major domain)"/>
    <property type="match status" value="1"/>
</dbReference>
<sequence>MTSVVLAKDHDADAVEADASFIPLSDPDVTFAEVSAVETLLCSPRISNGPVTEAFEEAFAAYLDRKYAVAVPSGTIGLLLALKALGIGPGRDVIAPPYSFRETVHAISLTGARTVFADVDYWSGALVPAKVEERITANTRAIVAGNPNGHPAPWSELRAIAQRHQLMLLEDSTEAIGSRYKGELVGRFGDIAVFDFAQPLALTCGEGGMVVTDDIDVAVGLRRHRAHRLDNRSSVVVSSAAPYQAGMSDLTAALGLAQLKRLDEILERRRLVEQLYNAHMQSFEGIKPPYIGPDVTEVNWFLYLVHLGTRFTRSSRDAIVDDLRIEQVEAAAYCHPMHLQRHYFELGYRYGDFLVTEKIADRAVALPFHTHLTDNQIEFIVETMKDASINIGAGAAIY</sequence>
<reference evidence="2 3" key="1">
    <citation type="submission" date="2014-03" db="EMBL/GenBank/DDBJ databases">
        <title>Bradyrhizobium valentinum sp. nov., isolated from effective nodules of Lupinus mariae-josephae, a lupine endemic of basic-lime soils in Eastern Spain.</title>
        <authorList>
            <person name="Duran D."/>
            <person name="Rey L."/>
            <person name="Navarro A."/>
            <person name="Busquets A."/>
            <person name="Imperial J."/>
            <person name="Ruiz-Argueso T."/>
        </authorList>
    </citation>
    <scope>NUCLEOTIDE SEQUENCE [LARGE SCALE GENOMIC DNA]</scope>
    <source>
        <strain evidence="2 3">PAC68</strain>
    </source>
</reference>
<keyword evidence="1" id="KW-0663">Pyridoxal phosphate</keyword>
<dbReference type="OrthoDB" id="9768668at2"/>
<accession>A0A0R3L6X4</accession>
<dbReference type="GO" id="GO:0000271">
    <property type="term" value="P:polysaccharide biosynthetic process"/>
    <property type="evidence" value="ECO:0007669"/>
    <property type="project" value="TreeGrafter"/>
</dbReference>
<proteinExistence type="inferred from homology"/>
<dbReference type="RefSeq" id="WP_057837566.1">
    <property type="nucleotide sequence ID" value="NZ_LLXZ01000140.1"/>
</dbReference>
<keyword evidence="3" id="KW-1185">Reference proteome</keyword>
<dbReference type="InterPro" id="IPR000653">
    <property type="entry name" value="DegT/StrS_aminotransferase"/>
</dbReference>
<keyword evidence="2" id="KW-0808">Transferase</keyword>
<dbReference type="Pfam" id="PF01041">
    <property type="entry name" value="DegT_DnrJ_EryC1"/>
    <property type="match status" value="1"/>
</dbReference>
<keyword evidence="2" id="KW-0032">Aminotransferase</keyword>
<dbReference type="InterPro" id="IPR015422">
    <property type="entry name" value="PyrdxlP-dep_Trfase_small"/>
</dbReference>
<dbReference type="PANTHER" id="PTHR30244:SF39">
    <property type="entry name" value="BLR3650 PROTEIN"/>
    <property type="match status" value="1"/>
</dbReference>
<dbReference type="PANTHER" id="PTHR30244">
    <property type="entry name" value="TRANSAMINASE"/>
    <property type="match status" value="1"/>
</dbReference>
<organism evidence="2 3">
    <name type="scientific">Bradyrhizobium jicamae</name>
    <dbReference type="NCBI Taxonomy" id="280332"/>
    <lineage>
        <taxon>Bacteria</taxon>
        <taxon>Pseudomonadati</taxon>
        <taxon>Pseudomonadota</taxon>
        <taxon>Alphaproteobacteria</taxon>
        <taxon>Hyphomicrobiales</taxon>
        <taxon>Nitrobacteraceae</taxon>
        <taxon>Bradyrhizobium</taxon>
    </lineage>
</organism>
<comment type="similarity">
    <text evidence="1">Belongs to the DegT/DnrJ/EryC1 family.</text>
</comment>
<gene>
    <name evidence="2" type="ORF">CQ12_37940</name>
</gene>
<dbReference type="EMBL" id="LLXZ01000140">
    <property type="protein sequence ID" value="KRR03705.1"/>
    <property type="molecule type" value="Genomic_DNA"/>
</dbReference>
<evidence type="ECO:0000313" key="3">
    <source>
        <dbReference type="Proteomes" id="UP000050863"/>
    </source>
</evidence>
<dbReference type="InterPro" id="IPR015421">
    <property type="entry name" value="PyrdxlP-dep_Trfase_major"/>
</dbReference>
<dbReference type="AlphaFoldDB" id="A0A0R3L6X4"/>
<dbReference type="PIRSF" id="PIRSF000390">
    <property type="entry name" value="PLP_StrS"/>
    <property type="match status" value="1"/>
</dbReference>